<dbReference type="KEGG" id="ehx:EMIHUDRAFT_436015"/>
<reference evidence="3" key="1">
    <citation type="journal article" date="2013" name="Nature">
        <title>Pan genome of the phytoplankton Emiliania underpins its global distribution.</title>
        <authorList>
            <person name="Read B.A."/>
            <person name="Kegel J."/>
            <person name="Klute M.J."/>
            <person name="Kuo A."/>
            <person name="Lefebvre S.C."/>
            <person name="Maumus F."/>
            <person name="Mayer C."/>
            <person name="Miller J."/>
            <person name="Monier A."/>
            <person name="Salamov A."/>
            <person name="Young J."/>
            <person name="Aguilar M."/>
            <person name="Claverie J.M."/>
            <person name="Frickenhaus S."/>
            <person name="Gonzalez K."/>
            <person name="Herman E.K."/>
            <person name="Lin Y.C."/>
            <person name="Napier J."/>
            <person name="Ogata H."/>
            <person name="Sarno A.F."/>
            <person name="Shmutz J."/>
            <person name="Schroeder D."/>
            <person name="de Vargas C."/>
            <person name="Verret F."/>
            <person name="von Dassow P."/>
            <person name="Valentin K."/>
            <person name="Van de Peer Y."/>
            <person name="Wheeler G."/>
            <person name="Dacks J.B."/>
            <person name="Delwiche C.F."/>
            <person name="Dyhrman S.T."/>
            <person name="Glockner G."/>
            <person name="John U."/>
            <person name="Richards T."/>
            <person name="Worden A.Z."/>
            <person name="Zhang X."/>
            <person name="Grigoriev I.V."/>
            <person name="Allen A.E."/>
            <person name="Bidle K."/>
            <person name="Borodovsky M."/>
            <person name="Bowler C."/>
            <person name="Brownlee C."/>
            <person name="Cock J.M."/>
            <person name="Elias M."/>
            <person name="Gladyshev V.N."/>
            <person name="Groth M."/>
            <person name="Guda C."/>
            <person name="Hadaegh A."/>
            <person name="Iglesias-Rodriguez M.D."/>
            <person name="Jenkins J."/>
            <person name="Jones B.M."/>
            <person name="Lawson T."/>
            <person name="Leese F."/>
            <person name="Lindquist E."/>
            <person name="Lobanov A."/>
            <person name="Lomsadze A."/>
            <person name="Malik S.B."/>
            <person name="Marsh M.E."/>
            <person name="Mackinder L."/>
            <person name="Mock T."/>
            <person name="Mueller-Roeber B."/>
            <person name="Pagarete A."/>
            <person name="Parker M."/>
            <person name="Probert I."/>
            <person name="Quesneville H."/>
            <person name="Raines C."/>
            <person name="Rensing S.A."/>
            <person name="Riano-Pachon D.M."/>
            <person name="Richier S."/>
            <person name="Rokitta S."/>
            <person name="Shiraiwa Y."/>
            <person name="Soanes D.M."/>
            <person name="van der Giezen M."/>
            <person name="Wahlund T.M."/>
            <person name="Williams B."/>
            <person name="Wilson W."/>
            <person name="Wolfe G."/>
            <person name="Wurch L.L."/>
        </authorList>
    </citation>
    <scope>NUCLEOTIDE SEQUENCE</scope>
</reference>
<proteinExistence type="predicted"/>
<feature type="compositionally biased region" description="Low complexity" evidence="1">
    <location>
        <begin position="1"/>
        <end position="12"/>
    </location>
</feature>
<feature type="region of interest" description="Disordered" evidence="1">
    <location>
        <begin position="1"/>
        <end position="42"/>
    </location>
</feature>
<name>A0A0D3J9A4_EMIH1</name>
<organism evidence="2 3">
    <name type="scientific">Emiliania huxleyi (strain CCMP1516)</name>
    <dbReference type="NCBI Taxonomy" id="280463"/>
    <lineage>
        <taxon>Eukaryota</taxon>
        <taxon>Haptista</taxon>
        <taxon>Haptophyta</taxon>
        <taxon>Prymnesiophyceae</taxon>
        <taxon>Isochrysidales</taxon>
        <taxon>Noelaerhabdaceae</taxon>
        <taxon>Emiliania</taxon>
    </lineage>
</organism>
<feature type="region of interest" description="Disordered" evidence="1">
    <location>
        <begin position="88"/>
        <end position="144"/>
    </location>
</feature>
<keyword evidence="3" id="KW-1185">Reference proteome</keyword>
<reference evidence="2" key="2">
    <citation type="submission" date="2024-10" db="UniProtKB">
        <authorList>
            <consortium name="EnsemblProtists"/>
        </authorList>
    </citation>
    <scope>IDENTIFICATION</scope>
</reference>
<dbReference type="AlphaFoldDB" id="A0A0D3J9A4"/>
<feature type="compositionally biased region" description="Basic and acidic residues" evidence="1">
    <location>
        <begin position="13"/>
        <end position="22"/>
    </location>
</feature>
<dbReference type="HOGENOM" id="CLU_1801535_0_0_1"/>
<dbReference type="Proteomes" id="UP000013827">
    <property type="component" value="Unassembled WGS sequence"/>
</dbReference>
<protein>
    <submittedName>
        <fullName evidence="2">Uncharacterized protein</fullName>
    </submittedName>
</protein>
<accession>A0A0D3J9A4</accession>
<sequence length="144" mass="15001">ARAAQLDQLPLRPDVRPRDVVRRPRPGPFQAAATGSRSRAHAHLCPHERRRGGGQACVALQAGARLARCFCRQGRGGALGARCGRADGRQALGHAGPPYPSYDGVGRPQIRLHPAGGSGECSRSPRASSGPARRAAIGGVGRPP</sequence>
<dbReference type="GeneID" id="17265587"/>
<dbReference type="EnsemblProtists" id="EOD20089">
    <property type="protein sequence ID" value="EOD20089"/>
    <property type="gene ID" value="EMIHUDRAFT_436015"/>
</dbReference>
<dbReference type="RefSeq" id="XP_005772518.1">
    <property type="nucleotide sequence ID" value="XM_005772461.1"/>
</dbReference>
<evidence type="ECO:0000313" key="2">
    <source>
        <dbReference type="EnsemblProtists" id="EOD20089"/>
    </source>
</evidence>
<dbReference type="PaxDb" id="2903-EOD20089"/>
<evidence type="ECO:0000256" key="1">
    <source>
        <dbReference type="SAM" id="MobiDB-lite"/>
    </source>
</evidence>
<evidence type="ECO:0000313" key="3">
    <source>
        <dbReference type="Proteomes" id="UP000013827"/>
    </source>
</evidence>
<feature type="compositionally biased region" description="Low complexity" evidence="1">
    <location>
        <begin position="122"/>
        <end position="136"/>
    </location>
</feature>